<reference evidence="2" key="5">
    <citation type="submission" date="2018-04" db="UniProtKB">
        <authorList>
            <consortium name="EnsemblFungi"/>
        </authorList>
    </citation>
    <scope>IDENTIFICATION</scope>
    <source>
        <strain evidence="2">R3-111a-1</strain>
    </source>
</reference>
<reference evidence="2" key="4">
    <citation type="journal article" date="2015" name="G3 (Bethesda)">
        <title>Genome sequences of three phytopathogenic species of the Magnaporthaceae family of fungi.</title>
        <authorList>
            <person name="Okagaki L.H."/>
            <person name="Nunes C.C."/>
            <person name="Sailsbery J."/>
            <person name="Clay B."/>
            <person name="Brown D."/>
            <person name="John T."/>
            <person name="Oh Y."/>
            <person name="Young N."/>
            <person name="Fitzgerald M."/>
            <person name="Haas B.J."/>
            <person name="Zeng Q."/>
            <person name="Young S."/>
            <person name="Adiconis X."/>
            <person name="Fan L."/>
            <person name="Levin J.Z."/>
            <person name="Mitchell T.K."/>
            <person name="Okubara P.A."/>
            <person name="Farman M.L."/>
            <person name="Kohn L.M."/>
            <person name="Birren B."/>
            <person name="Ma L.-J."/>
            <person name="Dean R.A."/>
        </authorList>
    </citation>
    <scope>NUCLEOTIDE SEQUENCE</scope>
    <source>
        <strain evidence="2">R3-111a-1</strain>
    </source>
</reference>
<reference evidence="1" key="2">
    <citation type="submission" date="2010-07" db="EMBL/GenBank/DDBJ databases">
        <authorList>
            <consortium name="The Broad Institute Genome Sequencing Platform"/>
            <consortium name="Broad Institute Genome Sequencing Center for Infectious Disease"/>
            <person name="Ma L.-J."/>
            <person name="Dead R."/>
            <person name="Young S."/>
            <person name="Zeng Q."/>
            <person name="Koehrsen M."/>
            <person name="Alvarado L."/>
            <person name="Berlin A."/>
            <person name="Chapman S.B."/>
            <person name="Chen Z."/>
            <person name="Freedman E."/>
            <person name="Gellesch M."/>
            <person name="Goldberg J."/>
            <person name="Griggs A."/>
            <person name="Gujja S."/>
            <person name="Heilman E.R."/>
            <person name="Heiman D."/>
            <person name="Hepburn T."/>
            <person name="Howarth C."/>
            <person name="Jen D."/>
            <person name="Larson L."/>
            <person name="Mehta T."/>
            <person name="Neiman D."/>
            <person name="Pearson M."/>
            <person name="Roberts A."/>
            <person name="Saif S."/>
            <person name="Shea T."/>
            <person name="Shenoy N."/>
            <person name="Sisk P."/>
            <person name="Stolte C."/>
            <person name="Sykes S."/>
            <person name="Walk T."/>
            <person name="White J."/>
            <person name="Yandava C."/>
            <person name="Haas B."/>
            <person name="Nusbaum C."/>
            <person name="Birren B."/>
        </authorList>
    </citation>
    <scope>NUCLEOTIDE SEQUENCE</scope>
    <source>
        <strain evidence="1">R3-111a-1</strain>
    </source>
</reference>
<accession>J3NNE4</accession>
<sequence length="51" mass="5943">MAVQCVHVWDLIKSDTNLLQWYCGFCHDGPRTYIWQCKYCTVKACRQCAGV</sequence>
<evidence type="ECO:0000313" key="1">
    <source>
        <dbReference type="EMBL" id="EJT77696.1"/>
    </source>
</evidence>
<organism evidence="1">
    <name type="scientific">Gaeumannomyces tritici (strain R3-111a-1)</name>
    <name type="common">Wheat and barley take-all root rot fungus</name>
    <name type="synonym">Gaeumannomyces graminis var. tritici</name>
    <dbReference type="NCBI Taxonomy" id="644352"/>
    <lineage>
        <taxon>Eukaryota</taxon>
        <taxon>Fungi</taxon>
        <taxon>Dikarya</taxon>
        <taxon>Ascomycota</taxon>
        <taxon>Pezizomycotina</taxon>
        <taxon>Sordariomycetes</taxon>
        <taxon>Sordariomycetidae</taxon>
        <taxon>Magnaporthales</taxon>
        <taxon>Magnaporthaceae</taxon>
        <taxon>Gaeumannomyces</taxon>
    </lineage>
</organism>
<dbReference type="GeneID" id="20343258"/>
<protein>
    <submittedName>
        <fullName evidence="1 2">Uncharacterized protein</fullName>
    </submittedName>
</protein>
<proteinExistence type="predicted"/>
<dbReference type="EnsemblFungi" id="EJT77696">
    <property type="protein sequence ID" value="EJT77696"/>
    <property type="gene ID" value="GGTG_02800"/>
</dbReference>
<dbReference type="EMBL" id="GL385396">
    <property type="protein sequence ID" value="EJT77696.1"/>
    <property type="molecule type" value="Genomic_DNA"/>
</dbReference>
<keyword evidence="3" id="KW-1185">Reference proteome</keyword>
<dbReference type="AlphaFoldDB" id="J3NNE4"/>
<dbReference type="VEuPathDB" id="FungiDB:GGTG_02800"/>
<dbReference type="Proteomes" id="UP000006039">
    <property type="component" value="Unassembled WGS sequence"/>
</dbReference>
<reference evidence="1" key="3">
    <citation type="submission" date="2010-09" db="EMBL/GenBank/DDBJ databases">
        <title>Annotation of Gaeumannomyces graminis var. tritici R3-111a-1.</title>
        <authorList>
            <consortium name="The Broad Institute Genome Sequencing Platform"/>
            <person name="Ma L.-J."/>
            <person name="Dead R."/>
            <person name="Young S.K."/>
            <person name="Zeng Q."/>
            <person name="Gargeya S."/>
            <person name="Fitzgerald M."/>
            <person name="Haas B."/>
            <person name="Abouelleil A."/>
            <person name="Alvarado L."/>
            <person name="Arachchi H.M."/>
            <person name="Berlin A."/>
            <person name="Brown A."/>
            <person name="Chapman S.B."/>
            <person name="Chen Z."/>
            <person name="Dunbar C."/>
            <person name="Freedman E."/>
            <person name="Gearin G."/>
            <person name="Gellesch M."/>
            <person name="Goldberg J."/>
            <person name="Griggs A."/>
            <person name="Gujja S."/>
            <person name="Heiman D."/>
            <person name="Howarth C."/>
            <person name="Larson L."/>
            <person name="Lui A."/>
            <person name="MacDonald P.J.P."/>
            <person name="Mehta T."/>
            <person name="Montmayeur A."/>
            <person name="Murphy C."/>
            <person name="Neiman D."/>
            <person name="Pearson M."/>
            <person name="Priest M."/>
            <person name="Roberts A."/>
            <person name="Saif S."/>
            <person name="Shea T."/>
            <person name="Shenoy N."/>
            <person name="Sisk P."/>
            <person name="Stolte C."/>
            <person name="Sykes S."/>
            <person name="Yandava C."/>
            <person name="Wortman J."/>
            <person name="Nusbaum C."/>
            <person name="Birren B."/>
        </authorList>
    </citation>
    <scope>NUCLEOTIDE SEQUENCE</scope>
    <source>
        <strain evidence="1">R3-111a-1</strain>
    </source>
</reference>
<dbReference type="eggNOG" id="ENOG502R9B5">
    <property type="taxonomic scope" value="Eukaryota"/>
</dbReference>
<reference evidence="3" key="1">
    <citation type="submission" date="2010-07" db="EMBL/GenBank/DDBJ databases">
        <title>The genome sequence of Gaeumannomyces graminis var. tritici strain R3-111a-1.</title>
        <authorList>
            <consortium name="The Broad Institute Genome Sequencing Platform"/>
            <person name="Ma L.-J."/>
            <person name="Dead R."/>
            <person name="Young S."/>
            <person name="Zeng Q."/>
            <person name="Koehrsen M."/>
            <person name="Alvarado L."/>
            <person name="Berlin A."/>
            <person name="Chapman S.B."/>
            <person name="Chen Z."/>
            <person name="Freedman E."/>
            <person name="Gellesch M."/>
            <person name="Goldberg J."/>
            <person name="Griggs A."/>
            <person name="Gujja S."/>
            <person name="Heilman E.R."/>
            <person name="Heiman D."/>
            <person name="Hepburn T."/>
            <person name="Howarth C."/>
            <person name="Jen D."/>
            <person name="Larson L."/>
            <person name="Mehta T."/>
            <person name="Neiman D."/>
            <person name="Pearson M."/>
            <person name="Roberts A."/>
            <person name="Saif S."/>
            <person name="Shea T."/>
            <person name="Shenoy N."/>
            <person name="Sisk P."/>
            <person name="Stolte C."/>
            <person name="Sykes S."/>
            <person name="Walk T."/>
            <person name="White J."/>
            <person name="Yandava C."/>
            <person name="Haas B."/>
            <person name="Nusbaum C."/>
            <person name="Birren B."/>
        </authorList>
    </citation>
    <scope>NUCLEOTIDE SEQUENCE [LARGE SCALE GENOMIC DNA]</scope>
    <source>
        <strain evidence="3">R3-111a-1</strain>
    </source>
</reference>
<evidence type="ECO:0000313" key="2">
    <source>
        <dbReference type="EnsemblFungi" id="EJT77696"/>
    </source>
</evidence>
<dbReference type="HOGENOM" id="CLU_212308_0_0_1"/>
<evidence type="ECO:0000313" key="3">
    <source>
        <dbReference type="Proteomes" id="UP000006039"/>
    </source>
</evidence>
<dbReference type="RefSeq" id="XP_009218841.1">
    <property type="nucleotide sequence ID" value="XM_009220577.1"/>
</dbReference>
<name>J3NNE4_GAET3</name>
<dbReference type="OrthoDB" id="4596934at2759"/>
<gene>
    <name evidence="2" type="primary">20343258</name>
    <name evidence="1" type="ORF">GGTG_02800</name>
</gene>